<evidence type="ECO:0000313" key="4">
    <source>
        <dbReference type="RGD" id="621840"/>
    </source>
</evidence>
<dbReference type="RGD" id="621840">
    <property type="gene designation" value="Rheb"/>
</dbReference>
<evidence type="ECO:0000313" key="2">
    <source>
        <dbReference type="EMBL" id="EDL86377.1"/>
    </source>
</evidence>
<evidence type="ECO:0000313" key="3">
    <source>
        <dbReference type="Proteomes" id="UP000234681"/>
    </source>
</evidence>
<dbReference type="AlphaFoldDB" id="A6KJH5"/>
<feature type="compositionally biased region" description="Basic residues" evidence="1">
    <location>
        <begin position="1"/>
        <end position="10"/>
    </location>
</feature>
<feature type="region of interest" description="Disordered" evidence="1">
    <location>
        <begin position="1"/>
        <end position="30"/>
    </location>
</feature>
<protein>
    <submittedName>
        <fullName evidence="2">Ras homolog enriched in brain, isoform CRA_d</fullName>
    </submittedName>
</protein>
<dbReference type="EMBL" id="CH474057">
    <property type="protein sequence ID" value="EDL86377.1"/>
    <property type="molecule type" value="Genomic_DNA"/>
</dbReference>
<proteinExistence type="predicted"/>
<dbReference type="Proteomes" id="UP000234681">
    <property type="component" value="Chromosome 4"/>
</dbReference>
<organism evidence="2 3">
    <name type="scientific">Rattus norvegicus</name>
    <name type="common">Rat</name>
    <dbReference type="NCBI Taxonomy" id="10116"/>
    <lineage>
        <taxon>Eukaryota</taxon>
        <taxon>Metazoa</taxon>
        <taxon>Chordata</taxon>
        <taxon>Craniata</taxon>
        <taxon>Vertebrata</taxon>
        <taxon>Euteleostomi</taxon>
        <taxon>Mammalia</taxon>
        <taxon>Eutheria</taxon>
        <taxon>Euarchontoglires</taxon>
        <taxon>Glires</taxon>
        <taxon>Rodentia</taxon>
        <taxon>Myomorpha</taxon>
        <taxon>Muroidea</taxon>
        <taxon>Muridae</taxon>
        <taxon>Murinae</taxon>
        <taxon>Rattus</taxon>
    </lineage>
</organism>
<evidence type="ECO:0000256" key="1">
    <source>
        <dbReference type="SAM" id="MobiDB-lite"/>
    </source>
</evidence>
<gene>
    <name evidence="2 4" type="primary">Rheb</name>
    <name evidence="2" type="ORF">rCG_56761</name>
</gene>
<reference evidence="3" key="1">
    <citation type="submission" date="2005-09" db="EMBL/GenBank/DDBJ databases">
        <authorList>
            <person name="Mural R.J."/>
            <person name="Li P.W."/>
            <person name="Adams M.D."/>
            <person name="Amanatides P.G."/>
            <person name="Baden-Tillson H."/>
            <person name="Barnstead M."/>
            <person name="Chin S.H."/>
            <person name="Dew I."/>
            <person name="Evans C.A."/>
            <person name="Ferriera S."/>
            <person name="Flanigan M."/>
            <person name="Fosler C."/>
            <person name="Glodek A."/>
            <person name="Gu Z."/>
            <person name="Holt R.A."/>
            <person name="Jennings D."/>
            <person name="Kraft C.L."/>
            <person name="Lu F."/>
            <person name="Nguyen T."/>
            <person name="Nusskern D.R."/>
            <person name="Pfannkoch C.M."/>
            <person name="Sitter C."/>
            <person name="Sutton G.G."/>
            <person name="Venter J.C."/>
            <person name="Wang Z."/>
            <person name="Woodage T."/>
            <person name="Zheng X.H."/>
            <person name="Zhong F."/>
        </authorList>
    </citation>
    <scope>NUCLEOTIDE SEQUENCE [LARGE SCALE GENOMIC DNA]</scope>
    <source>
        <strain>BN</strain>
        <strain evidence="3">Sprague-Dawley</strain>
    </source>
</reference>
<name>A6KJH5_RAT</name>
<accession>A6KJH5</accession>
<sequence length="30" mass="3509">MEFPLRHRAAVWKPSSQSSGKTVVIKKRRK</sequence>